<reference evidence="6" key="1">
    <citation type="journal article" date="2006" name="Science">
        <title>Ancient noncoding elements conserved in the human genome.</title>
        <authorList>
            <person name="Venkatesh B."/>
            <person name="Kirkness E.F."/>
            <person name="Loh Y.H."/>
            <person name="Halpern A.L."/>
            <person name="Lee A.P."/>
            <person name="Johnson J."/>
            <person name="Dandona N."/>
            <person name="Viswanathan L.D."/>
            <person name="Tay A."/>
            <person name="Venter J.C."/>
            <person name="Strausberg R.L."/>
            <person name="Brenner S."/>
        </authorList>
    </citation>
    <scope>NUCLEOTIDE SEQUENCE [LARGE SCALE GENOMIC DNA]</scope>
</reference>
<dbReference type="GO" id="GO:0005829">
    <property type="term" value="C:cytosol"/>
    <property type="evidence" value="ECO:0007669"/>
    <property type="project" value="TreeGrafter"/>
</dbReference>
<evidence type="ECO:0000313" key="5">
    <source>
        <dbReference type="Ensembl" id="ENSCMIP00000027014.1"/>
    </source>
</evidence>
<dbReference type="InterPro" id="IPR027038">
    <property type="entry name" value="RanGap"/>
</dbReference>
<dbReference type="PANTHER" id="PTHR24113:SF12">
    <property type="entry name" value="RAN GTPASE-ACTIVATING PROTEIN 1"/>
    <property type="match status" value="1"/>
</dbReference>
<dbReference type="GO" id="GO:0006913">
    <property type="term" value="P:nucleocytoplasmic transport"/>
    <property type="evidence" value="ECO:0007669"/>
    <property type="project" value="TreeGrafter"/>
</dbReference>
<dbReference type="AlphaFoldDB" id="A0A4W3IA43"/>
<evidence type="ECO:0000313" key="6">
    <source>
        <dbReference type="Proteomes" id="UP000314986"/>
    </source>
</evidence>
<keyword evidence="3" id="KW-0677">Repeat</keyword>
<dbReference type="PANTHER" id="PTHR24113">
    <property type="entry name" value="RAN GTPASE-ACTIVATING PROTEIN 1"/>
    <property type="match status" value="1"/>
</dbReference>
<keyword evidence="1" id="KW-0343">GTPase activation</keyword>
<organism evidence="5 6">
    <name type="scientific">Callorhinchus milii</name>
    <name type="common">Ghost shark</name>
    <dbReference type="NCBI Taxonomy" id="7868"/>
    <lineage>
        <taxon>Eukaryota</taxon>
        <taxon>Metazoa</taxon>
        <taxon>Chordata</taxon>
        <taxon>Craniata</taxon>
        <taxon>Vertebrata</taxon>
        <taxon>Chondrichthyes</taxon>
        <taxon>Holocephali</taxon>
        <taxon>Chimaeriformes</taxon>
        <taxon>Callorhinchidae</taxon>
        <taxon>Callorhinchus</taxon>
    </lineage>
</organism>
<reference evidence="6" key="3">
    <citation type="journal article" date="2014" name="Nature">
        <title>Elephant shark genome provides unique insights into gnathostome evolution.</title>
        <authorList>
            <consortium name="International Elephant Shark Genome Sequencing Consortium"/>
            <person name="Venkatesh B."/>
            <person name="Lee A.P."/>
            <person name="Ravi V."/>
            <person name="Maurya A.K."/>
            <person name="Lian M.M."/>
            <person name="Swann J.B."/>
            <person name="Ohta Y."/>
            <person name="Flajnik M.F."/>
            <person name="Sutoh Y."/>
            <person name="Kasahara M."/>
            <person name="Hoon S."/>
            <person name="Gangu V."/>
            <person name="Roy S.W."/>
            <person name="Irimia M."/>
            <person name="Korzh V."/>
            <person name="Kondrychyn I."/>
            <person name="Lim Z.W."/>
            <person name="Tay B.H."/>
            <person name="Tohari S."/>
            <person name="Kong K.W."/>
            <person name="Ho S."/>
            <person name="Lorente-Galdos B."/>
            <person name="Quilez J."/>
            <person name="Marques-Bonet T."/>
            <person name="Raney B.J."/>
            <person name="Ingham P.W."/>
            <person name="Tay A."/>
            <person name="Hillier L.W."/>
            <person name="Minx P."/>
            <person name="Boehm T."/>
            <person name="Wilson R.K."/>
            <person name="Brenner S."/>
            <person name="Warren W.C."/>
        </authorList>
    </citation>
    <scope>NUCLEOTIDE SEQUENCE [LARGE SCALE GENOMIC DNA]</scope>
</reference>
<dbReference type="GO" id="GO:0048471">
    <property type="term" value="C:perinuclear region of cytoplasm"/>
    <property type="evidence" value="ECO:0007669"/>
    <property type="project" value="TreeGrafter"/>
</dbReference>
<dbReference type="GO" id="GO:0005096">
    <property type="term" value="F:GTPase activator activity"/>
    <property type="evidence" value="ECO:0007669"/>
    <property type="project" value="UniProtKB-KW"/>
</dbReference>
<proteinExistence type="predicted"/>
<dbReference type="InterPro" id="IPR001611">
    <property type="entry name" value="Leu-rich_rpt"/>
</dbReference>
<dbReference type="SUPFAM" id="SSF52047">
    <property type="entry name" value="RNI-like"/>
    <property type="match status" value="1"/>
</dbReference>
<dbReference type="InterPro" id="IPR032675">
    <property type="entry name" value="LRR_dom_sf"/>
</dbReference>
<evidence type="ECO:0000256" key="2">
    <source>
        <dbReference type="ARBA" id="ARBA00022614"/>
    </source>
</evidence>
<evidence type="ECO:0000256" key="3">
    <source>
        <dbReference type="ARBA" id="ARBA00022737"/>
    </source>
</evidence>
<sequence>MMSLKKIDLGRNNITDRGILIITKAMNICSSIVDINIRLSVSPSSPPENKADERAFLRLSLVNCMLTFACMHKLGLILLSYPRLAELDLSGNELKDRGFRVFLKILPNLSISKFINLSNNGISETAALHLLRSIKLCPRIAEVRVSLKNFQTVFINFAEDHEGTDDRDGRSSAGNPKARPCCLTTLR</sequence>
<protein>
    <submittedName>
        <fullName evidence="5">Uncharacterized protein</fullName>
    </submittedName>
</protein>
<evidence type="ECO:0000256" key="4">
    <source>
        <dbReference type="SAM" id="MobiDB-lite"/>
    </source>
</evidence>
<name>A0A4W3IA43_CALMI</name>
<dbReference type="Ensembl" id="ENSCMIT00000027446.1">
    <property type="protein sequence ID" value="ENSCMIP00000027014.1"/>
    <property type="gene ID" value="ENSCMIG00000011781.1"/>
</dbReference>
<dbReference type="Gene3D" id="3.80.10.10">
    <property type="entry name" value="Ribonuclease Inhibitor"/>
    <property type="match status" value="1"/>
</dbReference>
<dbReference type="Proteomes" id="UP000314986">
    <property type="component" value="Unassembled WGS sequence"/>
</dbReference>
<reference evidence="5" key="5">
    <citation type="submission" date="2025-09" db="UniProtKB">
        <authorList>
            <consortium name="Ensembl"/>
        </authorList>
    </citation>
    <scope>IDENTIFICATION</scope>
</reference>
<reference evidence="6" key="2">
    <citation type="journal article" date="2007" name="PLoS Biol.">
        <title>Survey sequencing and comparative analysis of the elephant shark (Callorhinchus milii) genome.</title>
        <authorList>
            <person name="Venkatesh B."/>
            <person name="Kirkness E.F."/>
            <person name="Loh Y.H."/>
            <person name="Halpern A.L."/>
            <person name="Lee A.P."/>
            <person name="Johnson J."/>
            <person name="Dandona N."/>
            <person name="Viswanathan L.D."/>
            <person name="Tay A."/>
            <person name="Venter J.C."/>
            <person name="Strausberg R.L."/>
            <person name="Brenner S."/>
        </authorList>
    </citation>
    <scope>NUCLEOTIDE SEQUENCE [LARGE SCALE GENOMIC DNA]</scope>
</reference>
<keyword evidence="6" id="KW-1185">Reference proteome</keyword>
<accession>A0A4W3IA43</accession>
<keyword evidence="2" id="KW-0433">Leucine-rich repeat</keyword>
<reference evidence="5" key="4">
    <citation type="submission" date="2025-08" db="UniProtKB">
        <authorList>
            <consortium name="Ensembl"/>
        </authorList>
    </citation>
    <scope>IDENTIFICATION</scope>
</reference>
<dbReference type="GO" id="GO:0031267">
    <property type="term" value="F:small GTPase binding"/>
    <property type="evidence" value="ECO:0007669"/>
    <property type="project" value="TreeGrafter"/>
</dbReference>
<feature type="region of interest" description="Disordered" evidence="4">
    <location>
        <begin position="162"/>
        <end position="187"/>
    </location>
</feature>
<dbReference type="GO" id="GO:0005634">
    <property type="term" value="C:nucleus"/>
    <property type="evidence" value="ECO:0007669"/>
    <property type="project" value="TreeGrafter"/>
</dbReference>
<evidence type="ECO:0000256" key="1">
    <source>
        <dbReference type="ARBA" id="ARBA00022468"/>
    </source>
</evidence>
<dbReference type="Pfam" id="PF13516">
    <property type="entry name" value="LRR_6"/>
    <property type="match status" value="2"/>
</dbReference>